<dbReference type="InterPro" id="IPR032675">
    <property type="entry name" value="LRR_dom_sf"/>
</dbReference>
<dbReference type="InterPro" id="IPR003591">
    <property type="entry name" value="Leu-rich_rpt_typical-subtyp"/>
</dbReference>
<dbReference type="EMBL" id="ATCN01000958">
    <property type="protein sequence ID" value="EPR78190.1"/>
    <property type="molecule type" value="Genomic_DNA"/>
</dbReference>
<dbReference type="PANTHER" id="PTHR48051:SF54">
    <property type="entry name" value="LEUCINE-RICH REPEAT-CONTAINING PROTEIN"/>
    <property type="match status" value="1"/>
</dbReference>
<name>S7W5Y1_SPRLO</name>
<keyword evidence="3" id="KW-0732">Signal</keyword>
<evidence type="ECO:0000256" key="2">
    <source>
        <dbReference type="ARBA" id="ARBA00022737"/>
    </source>
</evidence>
<dbReference type="AlphaFoldDB" id="S7W5Y1"/>
<dbReference type="PANTHER" id="PTHR48051">
    <property type="match status" value="1"/>
</dbReference>
<dbReference type="Proteomes" id="UP000014978">
    <property type="component" value="Unassembled WGS sequence"/>
</dbReference>
<dbReference type="Pfam" id="PF00560">
    <property type="entry name" value="LRR_1"/>
    <property type="match status" value="1"/>
</dbReference>
<evidence type="ECO:0000313" key="6">
    <source>
        <dbReference type="Proteomes" id="UP000014978"/>
    </source>
</evidence>
<feature type="chain" id="PRO_5004546675" evidence="3">
    <location>
        <begin position="18"/>
        <end position="574"/>
    </location>
</feature>
<dbReference type="GO" id="GO:0005737">
    <property type="term" value="C:cytoplasm"/>
    <property type="evidence" value="ECO:0007669"/>
    <property type="project" value="TreeGrafter"/>
</dbReference>
<gene>
    <name evidence="5" type="ORF">SLOPH_2465</name>
</gene>
<accession>S7W5Y1</accession>
<dbReference type="SUPFAM" id="SSF52058">
    <property type="entry name" value="L domain-like"/>
    <property type="match status" value="2"/>
</dbReference>
<dbReference type="InterPro" id="IPR050216">
    <property type="entry name" value="LRR_domain-containing"/>
</dbReference>
<keyword evidence="1" id="KW-0433">Leucine-rich repeat</keyword>
<dbReference type="OrthoDB" id="266138at2759"/>
<feature type="non-terminal residue" evidence="5">
    <location>
        <position position="574"/>
    </location>
</feature>
<evidence type="ECO:0000313" key="5">
    <source>
        <dbReference type="EMBL" id="EPR78190.1"/>
    </source>
</evidence>
<dbReference type="InterPro" id="IPR001611">
    <property type="entry name" value="Leu-rich_rpt"/>
</dbReference>
<sequence>MNFLLFVFLILITCTNYKITSNDYDSLRDLIIYSDDVYLNEVYNEISNNSTFLCSFTLYKFLENYKKIKVTNLINEGIETGYNKLPKIFCEISNLKHLALMNLNLYKLPSRFENLKDLKILNLVKNEFQEFPRVLFSLTQLKMLHIDINKINMIPSEIIKMTDLETLSISRSYNLKNINVNLCKLKNLKQLDLSFNRLLFSNENFIDYSMHPDSHLNTNNSYYDGNCSVYENIETFPCLKNLQIHNNTLSLFPSYFQNIPNLEKLDISTNDFEEIPHEIYSFLNLKKLEIDHNRIKIIIIDDNIFTNMLELCIQNNEIQQFSISDNALQNLISLNLSTNKIYKLDSNILKLKQLEHLIMSNNILTEIGKYHYTKDNPIYLSLNLKNISVLANIFYYNGIEKLIITCLEQFDGDIHIFENVPTNSKIEYLDLSYCFLTEIPYGISKLINLKIFIANHNQIVELKNVFGSNSSLKLLELIHNQLNNVDESIFDMPALQELILYGNRIELLPARINNISNRRILIDLCRNPLLRQVDTDIQTPELITIDQVDQNILRNIRYTRLIIPNEFIIPGDIN</sequence>
<dbReference type="Pfam" id="PF23598">
    <property type="entry name" value="LRR_14"/>
    <property type="match status" value="1"/>
</dbReference>
<feature type="signal peptide" evidence="3">
    <location>
        <begin position="1"/>
        <end position="17"/>
    </location>
</feature>
<keyword evidence="2" id="KW-0677">Repeat</keyword>
<dbReference type="InterPro" id="IPR055414">
    <property type="entry name" value="LRR_R13L4/SHOC2-like"/>
</dbReference>
<dbReference type="VEuPathDB" id="MicrosporidiaDB:SLOPH_2465"/>
<reference evidence="6" key="1">
    <citation type="journal article" date="2013" name="PLoS Genet.">
        <title>The genome of Spraguea lophii and the basis of host-microsporidian interactions.</title>
        <authorList>
            <person name="Campbell S.E."/>
            <person name="Williams T.A."/>
            <person name="Yousuf A."/>
            <person name="Soanes D.M."/>
            <person name="Paszkiewicz K.H."/>
            <person name="Williams B.A.P."/>
        </authorList>
    </citation>
    <scope>NUCLEOTIDE SEQUENCE [LARGE SCALE GENOMIC DNA]</scope>
    <source>
        <strain evidence="6">42_110</strain>
    </source>
</reference>
<dbReference type="SMART" id="SM00369">
    <property type="entry name" value="LRR_TYP"/>
    <property type="match status" value="7"/>
</dbReference>
<proteinExistence type="predicted"/>
<protein>
    <submittedName>
        <fullName evidence="5">Leucine rich repeat protein</fullName>
    </submittedName>
</protein>
<dbReference type="HOGENOM" id="CLU_016141_1_0_1"/>
<dbReference type="Gene3D" id="3.80.10.10">
    <property type="entry name" value="Ribonuclease Inhibitor"/>
    <property type="match status" value="2"/>
</dbReference>
<evidence type="ECO:0000259" key="4">
    <source>
        <dbReference type="Pfam" id="PF23598"/>
    </source>
</evidence>
<feature type="domain" description="Disease resistance R13L4/SHOC-2-like LRR" evidence="4">
    <location>
        <begin position="51"/>
        <end position="314"/>
    </location>
</feature>
<evidence type="ECO:0000256" key="1">
    <source>
        <dbReference type="ARBA" id="ARBA00022614"/>
    </source>
</evidence>
<keyword evidence="6" id="KW-1185">Reference proteome</keyword>
<dbReference type="PROSITE" id="PS51450">
    <property type="entry name" value="LRR"/>
    <property type="match status" value="1"/>
</dbReference>
<dbReference type="STRING" id="1358809.S7W5Y1"/>
<comment type="caution">
    <text evidence="5">The sequence shown here is derived from an EMBL/GenBank/DDBJ whole genome shotgun (WGS) entry which is preliminary data.</text>
</comment>
<dbReference type="InParanoid" id="S7W5Y1"/>
<organism evidence="5 6">
    <name type="scientific">Spraguea lophii (strain 42_110)</name>
    <name type="common">Microsporidian parasite</name>
    <dbReference type="NCBI Taxonomy" id="1358809"/>
    <lineage>
        <taxon>Eukaryota</taxon>
        <taxon>Fungi</taxon>
        <taxon>Fungi incertae sedis</taxon>
        <taxon>Microsporidia</taxon>
        <taxon>Spragueidae</taxon>
        <taxon>Spraguea</taxon>
    </lineage>
</organism>
<evidence type="ECO:0000256" key="3">
    <source>
        <dbReference type="SAM" id="SignalP"/>
    </source>
</evidence>